<keyword evidence="3" id="KW-1185">Reference proteome</keyword>
<dbReference type="InterPro" id="IPR000891">
    <property type="entry name" value="PYR_CT"/>
</dbReference>
<dbReference type="GO" id="GO:0006094">
    <property type="term" value="P:gluconeogenesis"/>
    <property type="evidence" value="ECO:0007669"/>
    <property type="project" value="TreeGrafter"/>
</dbReference>
<dbReference type="EMBL" id="SMFZ01000002">
    <property type="protein sequence ID" value="TCK22031.1"/>
    <property type="molecule type" value="Genomic_DNA"/>
</dbReference>
<dbReference type="PANTHER" id="PTHR43778">
    <property type="entry name" value="PYRUVATE CARBOXYLASE"/>
    <property type="match status" value="1"/>
</dbReference>
<dbReference type="GO" id="GO:0005737">
    <property type="term" value="C:cytoplasm"/>
    <property type="evidence" value="ECO:0007669"/>
    <property type="project" value="TreeGrafter"/>
</dbReference>
<dbReference type="SUPFAM" id="SSF89000">
    <property type="entry name" value="post-HMGL domain-like"/>
    <property type="match status" value="1"/>
</dbReference>
<dbReference type="Gene3D" id="3.20.20.70">
    <property type="entry name" value="Aldolase class I"/>
    <property type="match status" value="1"/>
</dbReference>
<name>A0A4R1HLQ2_PSEEN</name>
<dbReference type="InterPro" id="IPR003379">
    <property type="entry name" value="Carboxylase_cons_dom"/>
</dbReference>
<gene>
    <name evidence="2" type="ORF">EV378_6028</name>
</gene>
<organism evidence="2 3">
    <name type="scientific">Pseudonocardia endophytica</name>
    <dbReference type="NCBI Taxonomy" id="401976"/>
    <lineage>
        <taxon>Bacteria</taxon>
        <taxon>Bacillati</taxon>
        <taxon>Actinomycetota</taxon>
        <taxon>Actinomycetes</taxon>
        <taxon>Pseudonocardiales</taxon>
        <taxon>Pseudonocardiaceae</taxon>
        <taxon>Pseudonocardia</taxon>
    </lineage>
</organism>
<protein>
    <submittedName>
        <fullName evidence="2">Oxaloacetate decarboxylase alpha subunit</fullName>
    </submittedName>
</protein>
<accession>A0A4R1HLQ2</accession>
<evidence type="ECO:0000259" key="1">
    <source>
        <dbReference type="PROSITE" id="PS50991"/>
    </source>
</evidence>
<dbReference type="RefSeq" id="WP_243653833.1">
    <property type="nucleotide sequence ID" value="NZ_SMFZ01000002.1"/>
</dbReference>
<dbReference type="PANTHER" id="PTHR43778:SF2">
    <property type="entry name" value="PYRUVATE CARBOXYLASE, MITOCHONDRIAL"/>
    <property type="match status" value="1"/>
</dbReference>
<dbReference type="AlphaFoldDB" id="A0A4R1HLQ2"/>
<dbReference type="Proteomes" id="UP000295560">
    <property type="component" value="Unassembled WGS sequence"/>
</dbReference>
<dbReference type="PROSITE" id="PS50991">
    <property type="entry name" value="PYR_CT"/>
    <property type="match status" value="1"/>
</dbReference>
<comment type="caution">
    <text evidence="2">The sequence shown here is derived from an EMBL/GenBank/DDBJ whole genome shotgun (WGS) entry which is preliminary data.</text>
</comment>
<dbReference type="InterPro" id="IPR013785">
    <property type="entry name" value="Aldolase_TIM"/>
</dbReference>
<sequence length="493" mass="53985">MHIEFVDQTLRDGQQSHWGMRMRAYEAARALPHIARTGFRVVDLTGAGMFTVLLREYADDPWATTDFLVDGLRGNELRSGLRTISVIGFAHTPECIIDLWAQTLIKHGVTSFWLYDCLFDLPTMRRLSDVITAAGGTAVPAVMYGLTGVHDDAFFADKAAEMASWPGTRTLYVEDAAGVLTPERARTLLPAIRTATGSIPLELHCHATTGLAEHNYIEGLNAGFTWLHTASRPMANGVSLPSTESMATIVQALGHTHSLDASQFAPVAENFARAARAEGRPLGQVAEYDPRVYDHQVPGGMMGTLRNQLATHGMTERLPQVLDEIPRVRRELGEPIMATPFSQFVGIQAVLNVVTGDRYSMVPDEVVHYVLGHYGPVAAPVDDEVRDRVLSGPQAAKIGAWERPRPSLAEVRARYAPGMSDEELLLRFMTSDEEVDRMLAAGPIRTDPRWAASTIVSEVEDLIAERPSLTSVDISRPGLSVRLRRASTGADTP</sequence>
<dbReference type="InterPro" id="IPR055268">
    <property type="entry name" value="PCB-like"/>
</dbReference>
<reference evidence="2 3" key="1">
    <citation type="submission" date="2019-03" db="EMBL/GenBank/DDBJ databases">
        <title>Sequencing the genomes of 1000 actinobacteria strains.</title>
        <authorList>
            <person name="Klenk H.-P."/>
        </authorList>
    </citation>
    <scope>NUCLEOTIDE SEQUENCE [LARGE SCALE GENOMIC DNA]</scope>
    <source>
        <strain evidence="2 3">DSM 44969</strain>
    </source>
</reference>
<feature type="domain" description="Pyruvate carboxyltransferase" evidence="1">
    <location>
        <begin position="3"/>
        <end position="265"/>
    </location>
</feature>
<proteinExistence type="predicted"/>
<evidence type="ECO:0000313" key="2">
    <source>
        <dbReference type="EMBL" id="TCK22031.1"/>
    </source>
</evidence>
<dbReference type="SUPFAM" id="SSF51569">
    <property type="entry name" value="Aldolase"/>
    <property type="match status" value="1"/>
</dbReference>
<evidence type="ECO:0000313" key="3">
    <source>
        <dbReference type="Proteomes" id="UP000295560"/>
    </source>
</evidence>
<dbReference type="Pfam" id="PF02436">
    <property type="entry name" value="PYC_OADA"/>
    <property type="match status" value="1"/>
</dbReference>
<dbReference type="GO" id="GO:0004736">
    <property type="term" value="F:pyruvate carboxylase activity"/>
    <property type="evidence" value="ECO:0007669"/>
    <property type="project" value="TreeGrafter"/>
</dbReference>
<dbReference type="Pfam" id="PF00682">
    <property type="entry name" value="HMGL-like"/>
    <property type="match status" value="1"/>
</dbReference>